<feature type="domain" description="Glycosyl transferase family 1" evidence="4">
    <location>
        <begin position="193"/>
        <end position="347"/>
    </location>
</feature>
<dbReference type="AlphaFoldDB" id="A0A356LBI0"/>
<keyword evidence="3 6" id="KW-0808">Transferase</keyword>
<comment type="caution">
    <text evidence="6">The sequence shown here is derived from an EMBL/GenBank/DDBJ whole genome shotgun (WGS) entry which is preliminary data.</text>
</comment>
<evidence type="ECO:0000256" key="1">
    <source>
        <dbReference type="ARBA" id="ARBA00009481"/>
    </source>
</evidence>
<dbReference type="GO" id="GO:0016757">
    <property type="term" value="F:glycosyltransferase activity"/>
    <property type="evidence" value="ECO:0007669"/>
    <property type="project" value="UniProtKB-KW"/>
</dbReference>
<feature type="domain" description="Glycosyltransferase subfamily 4-like N-terminal" evidence="5">
    <location>
        <begin position="14"/>
        <end position="168"/>
    </location>
</feature>
<proteinExistence type="inferred from homology"/>
<sequence length="382" mass="41906">MKILYTNFHTSPGIGGHTSYISRLIAGLNPDHDIAVAVPAQSALFRIASAIDEVQVYAQDYPSKLQQLPAAATHLCGIMRKGQYDVVHVNGTADHRLVMLAMLGLRRKPAIVFTKHNDHATDSVGSRLRARFGTDHCIAVCDFVADRLAGGPYDRAGVTTIHNGINTDYFSARNGGDTRSMRQSILGLADDSRILLGSNAGTTEYKGWIDMVRALAQLDPRRLDRLHIAIAGPRAPQKLLDEVQQLGMTRHISFVGDLDDVRSFIGAIDVGFVLSYRVETISFACREMMAMGKPVIVTRQGGLPENIDAETDGWVIPPRDPQALAALLEQIVQGHYDLRNMGRAARSKSEQRFGQAKFISATENVYRKALQRHARPQAAAIS</sequence>
<name>A0A356LBI0_9BURK</name>
<dbReference type="Proteomes" id="UP000264036">
    <property type="component" value="Unassembled WGS sequence"/>
</dbReference>
<evidence type="ECO:0000259" key="5">
    <source>
        <dbReference type="Pfam" id="PF13439"/>
    </source>
</evidence>
<organism evidence="6 7">
    <name type="scientific">Advenella kashmirensis</name>
    <dbReference type="NCBI Taxonomy" id="310575"/>
    <lineage>
        <taxon>Bacteria</taxon>
        <taxon>Pseudomonadati</taxon>
        <taxon>Pseudomonadota</taxon>
        <taxon>Betaproteobacteria</taxon>
        <taxon>Burkholderiales</taxon>
        <taxon>Alcaligenaceae</taxon>
    </lineage>
</organism>
<dbReference type="Pfam" id="PF13439">
    <property type="entry name" value="Glyco_transf_4"/>
    <property type="match status" value="1"/>
</dbReference>
<dbReference type="EMBL" id="DOEK01000004">
    <property type="protein sequence ID" value="HBP28274.1"/>
    <property type="molecule type" value="Genomic_DNA"/>
</dbReference>
<dbReference type="InterPro" id="IPR001296">
    <property type="entry name" value="Glyco_trans_1"/>
</dbReference>
<keyword evidence="2" id="KW-0328">Glycosyltransferase</keyword>
<dbReference type="CDD" id="cd03801">
    <property type="entry name" value="GT4_PimA-like"/>
    <property type="match status" value="1"/>
</dbReference>
<evidence type="ECO:0000256" key="2">
    <source>
        <dbReference type="ARBA" id="ARBA00022676"/>
    </source>
</evidence>
<evidence type="ECO:0000256" key="3">
    <source>
        <dbReference type="ARBA" id="ARBA00022679"/>
    </source>
</evidence>
<dbReference type="InterPro" id="IPR028098">
    <property type="entry name" value="Glyco_trans_4-like_N"/>
</dbReference>
<comment type="similarity">
    <text evidence="1">Belongs to the glycosyltransferase group 1 family. Glycosyltransferase 4 subfamily.</text>
</comment>
<dbReference type="SUPFAM" id="SSF53756">
    <property type="entry name" value="UDP-Glycosyltransferase/glycogen phosphorylase"/>
    <property type="match status" value="1"/>
</dbReference>
<evidence type="ECO:0000259" key="4">
    <source>
        <dbReference type="Pfam" id="PF00534"/>
    </source>
</evidence>
<dbReference type="Gene3D" id="3.40.50.2000">
    <property type="entry name" value="Glycogen Phosphorylase B"/>
    <property type="match status" value="2"/>
</dbReference>
<dbReference type="Pfam" id="PF00534">
    <property type="entry name" value="Glycos_transf_1"/>
    <property type="match status" value="1"/>
</dbReference>
<accession>A0A356LBI0</accession>
<reference evidence="6 7" key="1">
    <citation type="journal article" date="2018" name="Nat. Biotechnol.">
        <title>A standardized bacterial taxonomy based on genome phylogeny substantially revises the tree of life.</title>
        <authorList>
            <person name="Parks D.H."/>
            <person name="Chuvochina M."/>
            <person name="Waite D.W."/>
            <person name="Rinke C."/>
            <person name="Skarshewski A."/>
            <person name="Chaumeil P.A."/>
            <person name="Hugenholtz P."/>
        </authorList>
    </citation>
    <scope>NUCLEOTIDE SEQUENCE [LARGE SCALE GENOMIC DNA]</scope>
    <source>
        <strain evidence="6">UBA10707</strain>
    </source>
</reference>
<protein>
    <submittedName>
        <fullName evidence="6">Glycosyltransferase family 1 protein</fullName>
    </submittedName>
</protein>
<dbReference type="PANTHER" id="PTHR12526">
    <property type="entry name" value="GLYCOSYLTRANSFERASE"/>
    <property type="match status" value="1"/>
</dbReference>
<dbReference type="PANTHER" id="PTHR12526:SF640">
    <property type="entry name" value="COLANIC ACID BIOSYNTHESIS GLYCOSYLTRANSFERASE WCAL-RELATED"/>
    <property type="match status" value="1"/>
</dbReference>
<evidence type="ECO:0000313" key="7">
    <source>
        <dbReference type="Proteomes" id="UP000264036"/>
    </source>
</evidence>
<evidence type="ECO:0000313" key="6">
    <source>
        <dbReference type="EMBL" id="HBP28274.1"/>
    </source>
</evidence>
<gene>
    <name evidence="6" type="ORF">DD666_02525</name>
</gene>